<accession>A0A9N9FXM6</accession>
<sequence>SFLLALFLSSHYETPSMLTIKAMRGRLNPFRNVEGAAGVFGIAASFISTLLVQTQPNSVFMASTSMLKSKPFQKQGMQGQAEDNEDVNVGNTEEEKA</sequence>
<organism evidence="2 3">
    <name type="scientific">Paraglomus brasilianum</name>
    <dbReference type="NCBI Taxonomy" id="144538"/>
    <lineage>
        <taxon>Eukaryota</taxon>
        <taxon>Fungi</taxon>
        <taxon>Fungi incertae sedis</taxon>
        <taxon>Mucoromycota</taxon>
        <taxon>Glomeromycotina</taxon>
        <taxon>Glomeromycetes</taxon>
        <taxon>Paraglomerales</taxon>
        <taxon>Paraglomeraceae</taxon>
        <taxon>Paraglomus</taxon>
    </lineage>
</organism>
<dbReference type="AlphaFoldDB" id="A0A9N9FXM6"/>
<feature type="non-terminal residue" evidence="2">
    <location>
        <position position="97"/>
    </location>
</feature>
<comment type="caution">
    <text evidence="2">The sequence shown here is derived from an EMBL/GenBank/DDBJ whole genome shotgun (WGS) entry which is preliminary data.</text>
</comment>
<dbReference type="Proteomes" id="UP000789739">
    <property type="component" value="Unassembled WGS sequence"/>
</dbReference>
<gene>
    <name evidence="2" type="ORF">PBRASI_LOCUS5908</name>
</gene>
<evidence type="ECO:0000313" key="3">
    <source>
        <dbReference type="Proteomes" id="UP000789739"/>
    </source>
</evidence>
<evidence type="ECO:0000313" key="2">
    <source>
        <dbReference type="EMBL" id="CAG8567245.1"/>
    </source>
</evidence>
<evidence type="ECO:0000256" key="1">
    <source>
        <dbReference type="SAM" id="MobiDB-lite"/>
    </source>
</evidence>
<keyword evidence="3" id="KW-1185">Reference proteome</keyword>
<name>A0A9N9FXM6_9GLOM</name>
<dbReference type="EMBL" id="CAJVPI010000734">
    <property type="protein sequence ID" value="CAG8567245.1"/>
    <property type="molecule type" value="Genomic_DNA"/>
</dbReference>
<feature type="region of interest" description="Disordered" evidence="1">
    <location>
        <begin position="71"/>
        <end position="97"/>
    </location>
</feature>
<protein>
    <submittedName>
        <fullName evidence="2">770_t:CDS:1</fullName>
    </submittedName>
</protein>
<reference evidence="2" key="1">
    <citation type="submission" date="2021-06" db="EMBL/GenBank/DDBJ databases">
        <authorList>
            <person name="Kallberg Y."/>
            <person name="Tangrot J."/>
            <person name="Rosling A."/>
        </authorList>
    </citation>
    <scope>NUCLEOTIDE SEQUENCE</scope>
    <source>
        <strain evidence="2">BR232B</strain>
    </source>
</reference>
<proteinExistence type="predicted"/>